<proteinExistence type="inferred from homology"/>
<dbReference type="NCBIfam" id="TIGR03361">
    <property type="entry name" value="VI_Rhs_Vgr"/>
    <property type="match status" value="1"/>
</dbReference>
<sequence>MTTTLTQAERWLTLDTPLGEDVLVATGVRGVEGISRLFEFHAEALCERETIAPGDLLGKSVTLQMSHPAAQRRLVNGIVTAFSGGALTRSGYRIYNLTISPTFWVLDRTSDYKIFQDKTAVEIVEEILGQDSIKFEKKLNATYDRRDYCVQYGETNRAFVERLLAEEGIFYFFTHAQGAHTLVLADDANGYKDCLQDKVVYRPNGGNTVDSISVLDIGRGLTDTKWELQDYNFEVPSENVSGTKTTKKAPAADKSWSHFRFPGDSFQKATLNRLSAAAVDASDRVTETISGDSSCASFLPGHRFTLEHPIDAESNKTYVLTEVYHEAYNRTHFTMQGGSGGEPSYSNRFTGVISTQPARSPLPVPRPIARGPVTAKVVGASQEEIHTDKYGRIRVQFFWDRHGKNNEQSSCFIRVAQSMAGSAWGMMFIPRVGMEVVVQFLDGDPDRPLVTGAVYNADNMPPWALPDNMTKSGLLTRSTKDGQVANANELSFEDKKGSEKILFHAEKDFTREVENDDVLDVGHDQTRTIKNDRTSTITEGNDTFTIKKGNRVEKIETGNETLDIDKGNRTTTLGQGNDTLTLSQGNRTAKLDKGNDALTLSMGNRTTTLDKGDDTLTVSLGNQTTKASAGKILLEAGQGITLKCGTSTIELTPAGINIKAVQITIKGDAKAGLQAPIVDVAGDGMVTVKGGIVKIN</sequence>
<comment type="caution">
    <text evidence="6">The sequence shown here is derived from an EMBL/GenBank/DDBJ whole genome shotgun (WGS) entry which is preliminary data.</text>
</comment>
<dbReference type="InterPro" id="IPR006533">
    <property type="entry name" value="T6SS_Vgr_RhsGE"/>
</dbReference>
<gene>
    <name evidence="6" type="ORF">DEM27_13200</name>
</gene>
<reference evidence="6 7" key="1">
    <citation type="submission" date="2018-05" db="EMBL/GenBank/DDBJ databases">
        <title>The draft genome of strain NS-104.</title>
        <authorList>
            <person name="Hang P."/>
            <person name="Jiang J."/>
        </authorList>
    </citation>
    <scope>NUCLEOTIDE SEQUENCE [LARGE SCALE GENOMIC DNA]</scope>
    <source>
        <strain evidence="6 7">NS-104</strain>
    </source>
</reference>
<dbReference type="SUPFAM" id="SSF69255">
    <property type="entry name" value="gp5 N-terminal domain-like"/>
    <property type="match status" value="1"/>
</dbReference>
<dbReference type="Gene3D" id="4.10.220.110">
    <property type="match status" value="1"/>
</dbReference>
<evidence type="ECO:0000256" key="2">
    <source>
        <dbReference type="ARBA" id="ARBA00005558"/>
    </source>
</evidence>
<accession>A0A2U2DQQ2</accession>
<dbReference type="SUPFAM" id="SSF69349">
    <property type="entry name" value="Phage fibre proteins"/>
    <property type="match status" value="1"/>
</dbReference>
<dbReference type="RefSeq" id="WP_109458717.1">
    <property type="nucleotide sequence ID" value="NZ_QFBC01000005.1"/>
</dbReference>
<keyword evidence="7" id="KW-1185">Reference proteome</keyword>
<dbReference type="AlphaFoldDB" id="A0A2U2DQQ2"/>
<name>A0A2U2DQQ2_9HYPH</name>
<dbReference type="Gene3D" id="2.30.110.50">
    <property type="match status" value="1"/>
</dbReference>
<dbReference type="InterPro" id="IPR050708">
    <property type="entry name" value="T6SS_VgrG/RHS"/>
</dbReference>
<dbReference type="Gene3D" id="2.40.50.230">
    <property type="entry name" value="Gp5 N-terminal domain"/>
    <property type="match status" value="1"/>
</dbReference>
<evidence type="ECO:0000313" key="7">
    <source>
        <dbReference type="Proteomes" id="UP000245252"/>
    </source>
</evidence>
<dbReference type="InterPro" id="IPR017847">
    <property type="entry name" value="T6SS_RhsGE_Vgr_subset"/>
</dbReference>
<comment type="similarity">
    <text evidence="2">Belongs to the VgrG protein family.</text>
</comment>
<dbReference type="Proteomes" id="UP000245252">
    <property type="component" value="Unassembled WGS sequence"/>
</dbReference>
<dbReference type="InterPro" id="IPR006531">
    <property type="entry name" value="Gp5/Vgr_OB"/>
</dbReference>
<dbReference type="InterPro" id="IPR037026">
    <property type="entry name" value="Vgr_OB-fold_dom_sf"/>
</dbReference>
<dbReference type="PANTHER" id="PTHR32305">
    <property type="match status" value="1"/>
</dbReference>
<organism evidence="6 7">
    <name type="scientific">Metarhizobium album</name>
    <dbReference type="NCBI Taxonomy" id="2182425"/>
    <lineage>
        <taxon>Bacteria</taxon>
        <taxon>Pseudomonadati</taxon>
        <taxon>Pseudomonadota</taxon>
        <taxon>Alphaproteobacteria</taxon>
        <taxon>Hyphomicrobiales</taxon>
        <taxon>Rhizobiaceae</taxon>
        <taxon>Metarhizobium</taxon>
    </lineage>
</organism>
<evidence type="ECO:0000259" key="4">
    <source>
        <dbReference type="Pfam" id="PF04717"/>
    </source>
</evidence>
<evidence type="ECO:0000313" key="6">
    <source>
        <dbReference type="EMBL" id="PWE55640.1"/>
    </source>
</evidence>
<evidence type="ECO:0000259" key="5">
    <source>
        <dbReference type="Pfam" id="PF22178"/>
    </source>
</evidence>
<dbReference type="PANTHER" id="PTHR32305:SF15">
    <property type="entry name" value="PROTEIN RHSA-RELATED"/>
    <property type="match status" value="1"/>
</dbReference>
<evidence type="ECO:0000256" key="1">
    <source>
        <dbReference type="ARBA" id="ARBA00004613"/>
    </source>
</evidence>
<keyword evidence="3" id="KW-0964">Secreted</keyword>
<protein>
    <submittedName>
        <fullName evidence="6">Type VI secretion system tip protein VgrG</fullName>
    </submittedName>
</protein>
<dbReference type="InterPro" id="IPR054030">
    <property type="entry name" value="Gp5_Vgr_C"/>
</dbReference>
<dbReference type="Pfam" id="PF05954">
    <property type="entry name" value="Phage_GPD"/>
    <property type="match status" value="1"/>
</dbReference>
<evidence type="ECO:0000256" key="3">
    <source>
        <dbReference type="ARBA" id="ARBA00022525"/>
    </source>
</evidence>
<dbReference type="OrthoDB" id="9762420at2"/>
<dbReference type="SUPFAM" id="SSF69279">
    <property type="entry name" value="Phage tail proteins"/>
    <property type="match status" value="2"/>
</dbReference>
<dbReference type="Pfam" id="PF22178">
    <property type="entry name" value="Gp5_trimer_C"/>
    <property type="match status" value="1"/>
</dbReference>
<dbReference type="NCBIfam" id="TIGR01646">
    <property type="entry name" value="vgr_GE"/>
    <property type="match status" value="1"/>
</dbReference>
<comment type="subcellular location">
    <subcellularLocation>
        <location evidence="1">Secreted</location>
    </subcellularLocation>
</comment>
<feature type="domain" description="Gp5/Type VI secretion system Vgr C-terminal trimerisation" evidence="5">
    <location>
        <begin position="472"/>
        <end position="575"/>
    </location>
</feature>
<dbReference type="GO" id="GO:0005576">
    <property type="term" value="C:extracellular region"/>
    <property type="evidence" value="ECO:0007669"/>
    <property type="project" value="UniProtKB-SubCell"/>
</dbReference>
<feature type="domain" description="Gp5/Type VI secretion system Vgr protein OB-fold" evidence="4">
    <location>
        <begin position="386"/>
        <end position="455"/>
    </location>
</feature>
<dbReference type="Gene3D" id="3.55.50.10">
    <property type="entry name" value="Baseplate protein-like domains"/>
    <property type="match status" value="1"/>
</dbReference>
<dbReference type="EMBL" id="QFBC01000005">
    <property type="protein sequence ID" value="PWE55640.1"/>
    <property type="molecule type" value="Genomic_DNA"/>
</dbReference>
<dbReference type="Pfam" id="PF04717">
    <property type="entry name" value="Phage_base_V"/>
    <property type="match status" value="1"/>
</dbReference>